<sequence length="221" mass="26330">MNYKNNEILSIVSEDAAHFESEEEKHQENQARFNESNFQPGYHFMHLVKSNPFYCLMRVLDSTALQDLQAQWNEWVHCTICAEYSAFSDDMDRNFLLRFAMHFHLLMDASHYAVHEWMKMKKKRLFIADRQVIYRYLPETGKAYQQILGFTATYSERKARVYLWSVLDCILGCGTYFKIDHKNVLFDYESLLCMLRAPYHMIKRYPALFGIEEKKQEGPSE</sequence>
<evidence type="ECO:0000313" key="1">
    <source>
        <dbReference type="EMBL" id="MCD2423619.1"/>
    </source>
</evidence>
<dbReference type="EMBL" id="JAJNEC010000005">
    <property type="protein sequence ID" value="MCD2423619.1"/>
    <property type="molecule type" value="Genomic_DNA"/>
</dbReference>
<accession>A0ABS8PS37</accession>
<name>A0ABS8PS37_9BACT</name>
<protein>
    <recommendedName>
        <fullName evidence="3">Transposase IS200-like domain-containing protein</fullName>
    </recommendedName>
</protein>
<gene>
    <name evidence="1" type="ORF">LQ567_12660</name>
</gene>
<dbReference type="RefSeq" id="WP_231004880.1">
    <property type="nucleotide sequence ID" value="NZ_JAJNEC010000005.1"/>
</dbReference>
<evidence type="ECO:0000313" key="2">
    <source>
        <dbReference type="Proteomes" id="UP001199816"/>
    </source>
</evidence>
<organism evidence="1 2">
    <name type="scientific">Niabella pedocola</name>
    <dbReference type="NCBI Taxonomy" id="1752077"/>
    <lineage>
        <taxon>Bacteria</taxon>
        <taxon>Pseudomonadati</taxon>
        <taxon>Bacteroidota</taxon>
        <taxon>Chitinophagia</taxon>
        <taxon>Chitinophagales</taxon>
        <taxon>Chitinophagaceae</taxon>
        <taxon>Niabella</taxon>
    </lineage>
</organism>
<proteinExistence type="predicted"/>
<dbReference type="Proteomes" id="UP001199816">
    <property type="component" value="Unassembled WGS sequence"/>
</dbReference>
<comment type="caution">
    <text evidence="1">The sequence shown here is derived from an EMBL/GenBank/DDBJ whole genome shotgun (WGS) entry which is preliminary data.</text>
</comment>
<keyword evidence="2" id="KW-1185">Reference proteome</keyword>
<reference evidence="1 2" key="1">
    <citation type="submission" date="2021-11" db="EMBL/GenBank/DDBJ databases">
        <title>Genomic of Niabella pedocola.</title>
        <authorList>
            <person name="Wu T."/>
        </authorList>
    </citation>
    <scope>NUCLEOTIDE SEQUENCE [LARGE SCALE GENOMIC DNA]</scope>
    <source>
        <strain evidence="1 2">JCM 31011</strain>
    </source>
</reference>
<evidence type="ECO:0008006" key="3">
    <source>
        <dbReference type="Google" id="ProtNLM"/>
    </source>
</evidence>